<dbReference type="InterPro" id="IPR015422">
    <property type="entry name" value="PyrdxlP-dep_Trfase_small"/>
</dbReference>
<dbReference type="InterPro" id="IPR015421">
    <property type="entry name" value="PyrdxlP-dep_Trfase_major"/>
</dbReference>
<keyword evidence="12" id="KW-0012">Acyltransferase</keyword>
<proteinExistence type="inferred from homology"/>
<sequence>MDSPFRWFEDQLQRLEEDGLRRTRRSVTSTGHGWCRIDGHSLCDFASNDYLGLAADPRLRKAAHDAVDDVGTGARASPLVSGRTDWHDQLEKRLARFEEAEAALLFPTGYAANVGTIAALVDEQDVVLTDRLNHASLIDGCRLSGARMRVIRHADIEQYERELKKAADARHRLIVTDGVFSMDGDLAPLVELAELAERFDAWLLVDEAHGTGVFGHHGRGVCELRGIHSPGLIRVGTLSKAVGAQGGFVVGPQSLIDWLWNRARTQVFSTALAPPCCAAALRAIDIIEQTPEMRIRLHHRCDDVRARLIDAGLPVPENATGPIIPVVIGDPQKTVRAAQVLFEDGFFVAAIRPPTVPRNTARLRLSLSLAHSDDDVDALTSTLIDVARTETP</sequence>
<evidence type="ECO:0000256" key="6">
    <source>
        <dbReference type="ARBA" id="ARBA00022756"/>
    </source>
</evidence>
<evidence type="ECO:0000256" key="10">
    <source>
        <dbReference type="RuleBase" id="RU003693"/>
    </source>
</evidence>
<dbReference type="Pfam" id="PF00155">
    <property type="entry name" value="Aminotran_1_2"/>
    <property type="match status" value="1"/>
</dbReference>
<evidence type="ECO:0000313" key="12">
    <source>
        <dbReference type="EMBL" id="QDU39891.1"/>
    </source>
</evidence>
<reference evidence="12 13" key="1">
    <citation type="submission" date="2019-02" db="EMBL/GenBank/DDBJ databases">
        <title>Deep-cultivation of Planctomycetes and their phenomic and genomic characterization uncovers novel biology.</title>
        <authorList>
            <person name="Wiegand S."/>
            <person name="Jogler M."/>
            <person name="Boedeker C."/>
            <person name="Pinto D."/>
            <person name="Vollmers J."/>
            <person name="Rivas-Marin E."/>
            <person name="Kohn T."/>
            <person name="Peeters S.H."/>
            <person name="Heuer A."/>
            <person name="Rast P."/>
            <person name="Oberbeckmann S."/>
            <person name="Bunk B."/>
            <person name="Jeske O."/>
            <person name="Meyerdierks A."/>
            <person name="Storesund J.E."/>
            <person name="Kallscheuer N."/>
            <person name="Luecker S."/>
            <person name="Lage O.M."/>
            <person name="Pohl T."/>
            <person name="Merkel B.J."/>
            <person name="Hornburger P."/>
            <person name="Mueller R.-W."/>
            <person name="Bruemmer F."/>
            <person name="Labrenz M."/>
            <person name="Spormann A.M."/>
            <person name="Op den Camp H."/>
            <person name="Overmann J."/>
            <person name="Amann R."/>
            <person name="Jetten M.S.M."/>
            <person name="Mascher T."/>
            <person name="Medema M.H."/>
            <person name="Devos D.P."/>
            <person name="Kaster A.-K."/>
            <person name="Ovreas L."/>
            <person name="Rohde M."/>
            <person name="Galperin M.Y."/>
            <person name="Jogler C."/>
        </authorList>
    </citation>
    <scope>NUCLEOTIDE SEQUENCE [LARGE SCALE GENOMIC DNA]</scope>
    <source>
        <strain evidence="12 13">Mal4</strain>
    </source>
</reference>
<dbReference type="CDD" id="cd06454">
    <property type="entry name" value="KBL_like"/>
    <property type="match status" value="1"/>
</dbReference>
<evidence type="ECO:0000256" key="7">
    <source>
        <dbReference type="ARBA" id="ARBA00022898"/>
    </source>
</evidence>
<evidence type="ECO:0000259" key="11">
    <source>
        <dbReference type="Pfam" id="PF00155"/>
    </source>
</evidence>
<comment type="function">
    <text evidence="10">Catalyzes the decarboxylative condensation of pimeloyl-[acyl-carrier protein] and L-alanine to produce 8-amino-7-oxononanoate (AON), [acyl-carrier protein], and carbon dioxide.</text>
</comment>
<feature type="modified residue" description="N6-(pyridoxal phosphate)lysine" evidence="9">
    <location>
        <position position="240"/>
    </location>
</feature>
<evidence type="ECO:0000256" key="1">
    <source>
        <dbReference type="ARBA" id="ARBA00001933"/>
    </source>
</evidence>
<organism evidence="12 13">
    <name type="scientific">Maioricimonas rarisocia</name>
    <dbReference type="NCBI Taxonomy" id="2528026"/>
    <lineage>
        <taxon>Bacteria</taxon>
        <taxon>Pseudomonadati</taxon>
        <taxon>Planctomycetota</taxon>
        <taxon>Planctomycetia</taxon>
        <taxon>Planctomycetales</taxon>
        <taxon>Planctomycetaceae</taxon>
        <taxon>Maioricimonas</taxon>
    </lineage>
</organism>
<dbReference type="RefSeq" id="WP_145371029.1">
    <property type="nucleotide sequence ID" value="NZ_CP036275.1"/>
</dbReference>
<dbReference type="InterPro" id="IPR004839">
    <property type="entry name" value="Aminotransferase_I/II_large"/>
</dbReference>
<keyword evidence="5 10" id="KW-0808">Transferase</keyword>
<dbReference type="Gene3D" id="3.90.1150.10">
    <property type="entry name" value="Aspartate Aminotransferase, domain 1"/>
    <property type="match status" value="1"/>
</dbReference>
<comment type="pathway">
    <text evidence="2 10">Cofactor biosynthesis; biotin biosynthesis.</text>
</comment>
<name>A0A517ZBT3_9PLAN</name>
<dbReference type="InterPro" id="IPR050087">
    <property type="entry name" value="AON_synthase_class-II"/>
</dbReference>
<comment type="subunit">
    <text evidence="4 10">Homodimer.</text>
</comment>
<dbReference type="InterPro" id="IPR001917">
    <property type="entry name" value="Aminotrans_II_pyridoxalP_BS"/>
</dbReference>
<dbReference type="InterPro" id="IPR015424">
    <property type="entry name" value="PyrdxlP-dep_Trfase"/>
</dbReference>
<comment type="similarity">
    <text evidence="3 10">Belongs to the class-II pyridoxal-phosphate-dependent aminotransferase family. BioF subfamily.</text>
</comment>
<dbReference type="Gene3D" id="3.40.640.10">
    <property type="entry name" value="Type I PLP-dependent aspartate aminotransferase-like (Major domain)"/>
    <property type="match status" value="1"/>
</dbReference>
<dbReference type="GO" id="GO:0008710">
    <property type="term" value="F:8-amino-7-oxononanoate synthase activity"/>
    <property type="evidence" value="ECO:0007669"/>
    <property type="project" value="UniProtKB-UniRule"/>
</dbReference>
<evidence type="ECO:0000256" key="4">
    <source>
        <dbReference type="ARBA" id="ARBA00011738"/>
    </source>
</evidence>
<evidence type="ECO:0000256" key="8">
    <source>
        <dbReference type="ARBA" id="ARBA00047715"/>
    </source>
</evidence>
<comment type="cofactor">
    <cofactor evidence="1 9 10">
        <name>pyridoxal 5'-phosphate</name>
        <dbReference type="ChEBI" id="CHEBI:597326"/>
    </cofactor>
</comment>
<protein>
    <recommendedName>
        <fullName evidence="10">8-amino-7-ketopelargonate synthase</fullName>
        <ecNumber evidence="10">2.3.1.47</ecNumber>
    </recommendedName>
</protein>
<keyword evidence="13" id="KW-1185">Reference proteome</keyword>
<dbReference type="NCBIfam" id="TIGR00858">
    <property type="entry name" value="bioF"/>
    <property type="match status" value="1"/>
</dbReference>
<comment type="catalytic activity">
    <reaction evidence="8 10">
        <text>6-carboxyhexanoyl-[ACP] + L-alanine + H(+) = (8S)-8-amino-7-oxononanoate + holo-[ACP] + CO2</text>
        <dbReference type="Rhea" id="RHEA:42288"/>
        <dbReference type="Rhea" id="RHEA-COMP:9685"/>
        <dbReference type="Rhea" id="RHEA-COMP:9955"/>
        <dbReference type="ChEBI" id="CHEBI:15378"/>
        <dbReference type="ChEBI" id="CHEBI:16526"/>
        <dbReference type="ChEBI" id="CHEBI:57972"/>
        <dbReference type="ChEBI" id="CHEBI:64479"/>
        <dbReference type="ChEBI" id="CHEBI:78846"/>
        <dbReference type="ChEBI" id="CHEBI:149468"/>
        <dbReference type="EC" id="2.3.1.47"/>
    </reaction>
</comment>
<dbReference type="EC" id="2.3.1.47" evidence="10"/>
<keyword evidence="6" id="KW-0093">Biotin biosynthesis</keyword>
<dbReference type="Proteomes" id="UP000320496">
    <property type="component" value="Chromosome"/>
</dbReference>
<dbReference type="AlphaFoldDB" id="A0A517ZBT3"/>
<evidence type="ECO:0000256" key="2">
    <source>
        <dbReference type="ARBA" id="ARBA00004746"/>
    </source>
</evidence>
<accession>A0A517ZBT3</accession>
<evidence type="ECO:0000313" key="13">
    <source>
        <dbReference type="Proteomes" id="UP000320496"/>
    </source>
</evidence>
<dbReference type="GO" id="GO:0009102">
    <property type="term" value="P:biotin biosynthetic process"/>
    <property type="evidence" value="ECO:0007669"/>
    <property type="project" value="UniProtKB-UniRule"/>
</dbReference>
<dbReference type="SUPFAM" id="SSF53383">
    <property type="entry name" value="PLP-dependent transferases"/>
    <property type="match status" value="1"/>
</dbReference>
<dbReference type="GO" id="GO:0030170">
    <property type="term" value="F:pyridoxal phosphate binding"/>
    <property type="evidence" value="ECO:0007669"/>
    <property type="project" value="InterPro"/>
</dbReference>
<dbReference type="PROSITE" id="PS00599">
    <property type="entry name" value="AA_TRANSFER_CLASS_2"/>
    <property type="match status" value="1"/>
</dbReference>
<dbReference type="UniPathway" id="UPA00078"/>
<keyword evidence="7 9" id="KW-0663">Pyridoxal phosphate</keyword>
<dbReference type="EMBL" id="CP036275">
    <property type="protein sequence ID" value="QDU39891.1"/>
    <property type="molecule type" value="Genomic_DNA"/>
</dbReference>
<evidence type="ECO:0000256" key="9">
    <source>
        <dbReference type="PIRSR" id="PIRSR604723-51"/>
    </source>
</evidence>
<evidence type="ECO:0000256" key="5">
    <source>
        <dbReference type="ARBA" id="ARBA00022679"/>
    </source>
</evidence>
<dbReference type="PANTHER" id="PTHR13693:SF100">
    <property type="entry name" value="8-AMINO-7-OXONONANOATE SYNTHASE"/>
    <property type="match status" value="1"/>
</dbReference>
<dbReference type="InterPro" id="IPR004723">
    <property type="entry name" value="AONS_Archaea/Proteobacteria"/>
</dbReference>
<feature type="domain" description="Aminotransferase class I/classII large" evidence="11">
    <location>
        <begin position="44"/>
        <end position="380"/>
    </location>
</feature>
<evidence type="ECO:0000256" key="3">
    <source>
        <dbReference type="ARBA" id="ARBA00010008"/>
    </source>
</evidence>
<dbReference type="OrthoDB" id="9807157at2"/>
<dbReference type="PANTHER" id="PTHR13693">
    <property type="entry name" value="CLASS II AMINOTRANSFERASE/8-AMINO-7-OXONONANOATE SYNTHASE"/>
    <property type="match status" value="1"/>
</dbReference>
<dbReference type="KEGG" id="mri:Mal4_42440"/>
<gene>
    <name evidence="12" type="primary">bioF</name>
    <name evidence="12" type="ORF">Mal4_42440</name>
</gene>